<gene>
    <name evidence="2" type="ORF">EZS26_002616</name>
</gene>
<dbReference type="Proteomes" id="UP000324575">
    <property type="component" value="Unassembled WGS sequence"/>
</dbReference>
<organism evidence="2 3">
    <name type="scientific">Candidatus Ordinivivax streblomastigis</name>
    <dbReference type="NCBI Taxonomy" id="2540710"/>
    <lineage>
        <taxon>Bacteria</taxon>
        <taxon>Pseudomonadati</taxon>
        <taxon>Bacteroidota</taxon>
        <taxon>Bacteroidia</taxon>
        <taxon>Bacteroidales</taxon>
        <taxon>Candidatus Ordinivivax</taxon>
    </lineage>
</organism>
<keyword evidence="1" id="KW-0812">Transmembrane</keyword>
<accession>A0A5M8NXD5</accession>
<evidence type="ECO:0000256" key="1">
    <source>
        <dbReference type="SAM" id="Phobius"/>
    </source>
</evidence>
<protein>
    <submittedName>
        <fullName evidence="2">Uncharacterized protein</fullName>
    </submittedName>
</protein>
<comment type="caution">
    <text evidence="2">The sequence shown here is derived from an EMBL/GenBank/DDBJ whole genome shotgun (WGS) entry which is preliminary data.</text>
</comment>
<name>A0A5M8NXD5_9BACT</name>
<evidence type="ECO:0000313" key="2">
    <source>
        <dbReference type="EMBL" id="KAA6301227.1"/>
    </source>
</evidence>
<dbReference type="EMBL" id="SNRX01000023">
    <property type="protein sequence ID" value="KAA6301227.1"/>
    <property type="molecule type" value="Genomic_DNA"/>
</dbReference>
<keyword evidence="1" id="KW-0472">Membrane</keyword>
<feature type="transmembrane region" description="Helical" evidence="1">
    <location>
        <begin position="60"/>
        <end position="80"/>
    </location>
</feature>
<dbReference type="AlphaFoldDB" id="A0A5M8NXD5"/>
<sequence>MKNKSNKYIWIAFCSIMAVPHIVFLIIMSSLDKGPITAINVTYILIFATAIIRELNINKVVFYVMFGITLLVWVYGLFFAKLW</sequence>
<evidence type="ECO:0000313" key="3">
    <source>
        <dbReference type="Proteomes" id="UP000324575"/>
    </source>
</evidence>
<feature type="transmembrane region" description="Helical" evidence="1">
    <location>
        <begin position="34"/>
        <end position="53"/>
    </location>
</feature>
<feature type="transmembrane region" description="Helical" evidence="1">
    <location>
        <begin position="7"/>
        <end position="28"/>
    </location>
</feature>
<keyword evidence="1" id="KW-1133">Transmembrane helix</keyword>
<proteinExistence type="predicted"/>
<reference evidence="2 3" key="1">
    <citation type="submission" date="2019-03" db="EMBL/GenBank/DDBJ databases">
        <title>Single cell metagenomics reveals metabolic interactions within the superorganism composed of flagellate Streblomastix strix and complex community of Bacteroidetes bacteria on its surface.</title>
        <authorList>
            <person name="Treitli S.C."/>
            <person name="Kolisko M."/>
            <person name="Husnik F."/>
            <person name="Keeling P."/>
            <person name="Hampl V."/>
        </authorList>
    </citation>
    <scope>NUCLEOTIDE SEQUENCE [LARGE SCALE GENOMIC DNA]</scope>
    <source>
        <strain evidence="2">St1</strain>
    </source>
</reference>